<protein>
    <submittedName>
        <fullName evidence="4">BofC C-terminal domain-containing protein</fullName>
    </submittedName>
</protein>
<sequence length="149" mass="17277">MFSNQKKGFIKSKWFYGLLILFLLAFGIWVNYDGNSQNVNTVTEVSEKTQNQTQESQPVVDSLDQETTEKESENEAAQTEEKQQTYYLIKEVEDVVKVFYCDENGQEDLYQITTVPFQLLSTEDQQLLSEGVRVEDENELADFLENFDS</sequence>
<feature type="domain" description="Bypass of forespore C C-terminal" evidence="3">
    <location>
        <begin position="81"/>
        <end position="148"/>
    </location>
</feature>
<evidence type="ECO:0000256" key="1">
    <source>
        <dbReference type="SAM" id="MobiDB-lite"/>
    </source>
</evidence>
<keyword evidence="2" id="KW-0812">Transmembrane</keyword>
<feature type="region of interest" description="Disordered" evidence="1">
    <location>
        <begin position="45"/>
        <end position="81"/>
    </location>
</feature>
<accession>A0A923NJS8</accession>
<keyword evidence="5" id="KW-1185">Reference proteome</keyword>
<feature type="compositionally biased region" description="Polar residues" evidence="1">
    <location>
        <begin position="45"/>
        <end position="59"/>
    </location>
</feature>
<dbReference type="EMBL" id="JACRYT010000003">
    <property type="protein sequence ID" value="MBC6679200.1"/>
    <property type="molecule type" value="Genomic_DNA"/>
</dbReference>
<evidence type="ECO:0000313" key="4">
    <source>
        <dbReference type="EMBL" id="MBC6679200.1"/>
    </source>
</evidence>
<proteinExistence type="predicted"/>
<dbReference type="AlphaFoldDB" id="A0A923NJS8"/>
<dbReference type="RefSeq" id="WP_187302302.1">
    <property type="nucleotide sequence ID" value="NZ_JACRYT010000003.1"/>
</dbReference>
<dbReference type="InterPro" id="IPR015050">
    <property type="entry name" value="BofC_C"/>
</dbReference>
<gene>
    <name evidence="4" type="ORF">H9L42_05090</name>
</gene>
<name>A0A923NJS8_9FIRM</name>
<feature type="transmembrane region" description="Helical" evidence="2">
    <location>
        <begin position="14"/>
        <end position="32"/>
    </location>
</feature>
<organism evidence="4 5">
    <name type="scientific">Zhenpiania hominis</name>
    <dbReference type="NCBI Taxonomy" id="2763644"/>
    <lineage>
        <taxon>Bacteria</taxon>
        <taxon>Bacillati</taxon>
        <taxon>Bacillota</taxon>
        <taxon>Clostridia</taxon>
        <taxon>Peptostreptococcales</taxon>
        <taxon>Anaerovoracaceae</taxon>
        <taxon>Zhenpiania</taxon>
    </lineage>
</organism>
<feature type="compositionally biased region" description="Basic and acidic residues" evidence="1">
    <location>
        <begin position="67"/>
        <end position="81"/>
    </location>
</feature>
<dbReference type="Proteomes" id="UP000602647">
    <property type="component" value="Unassembled WGS sequence"/>
</dbReference>
<comment type="caution">
    <text evidence="4">The sequence shown here is derived from an EMBL/GenBank/DDBJ whole genome shotgun (WGS) entry which is preliminary data.</text>
</comment>
<evidence type="ECO:0000313" key="5">
    <source>
        <dbReference type="Proteomes" id="UP000602647"/>
    </source>
</evidence>
<evidence type="ECO:0000256" key="2">
    <source>
        <dbReference type="SAM" id="Phobius"/>
    </source>
</evidence>
<evidence type="ECO:0000259" key="3">
    <source>
        <dbReference type="Pfam" id="PF08955"/>
    </source>
</evidence>
<reference evidence="4" key="1">
    <citation type="submission" date="2020-08" db="EMBL/GenBank/DDBJ databases">
        <title>Genome public.</title>
        <authorList>
            <person name="Liu C."/>
            <person name="Sun Q."/>
        </authorList>
    </citation>
    <scope>NUCLEOTIDE SEQUENCE</scope>
    <source>
        <strain evidence="4">BX12</strain>
    </source>
</reference>
<keyword evidence="2" id="KW-0472">Membrane</keyword>
<keyword evidence="2" id="KW-1133">Transmembrane helix</keyword>
<dbReference type="Pfam" id="PF08955">
    <property type="entry name" value="BofC_C"/>
    <property type="match status" value="1"/>
</dbReference>